<gene>
    <name evidence="7" type="ORF">BJX67DRAFT_380247</name>
</gene>
<keyword evidence="4 6" id="KW-1133">Transmembrane helix</keyword>
<protein>
    <submittedName>
        <fullName evidence="7">Uncharacterized protein</fullName>
    </submittedName>
</protein>
<dbReference type="RefSeq" id="XP_070887019.1">
    <property type="nucleotide sequence ID" value="XM_071032753.1"/>
</dbReference>
<evidence type="ECO:0000256" key="5">
    <source>
        <dbReference type="ARBA" id="ARBA00023136"/>
    </source>
</evidence>
<proteinExistence type="predicted"/>
<keyword evidence="2" id="KW-0813">Transport</keyword>
<keyword evidence="5 6" id="KW-0472">Membrane</keyword>
<comment type="caution">
    <text evidence="7">The sequence shown here is derived from an EMBL/GenBank/DDBJ whole genome shotgun (WGS) entry which is preliminary data.</text>
</comment>
<evidence type="ECO:0000256" key="1">
    <source>
        <dbReference type="ARBA" id="ARBA00004141"/>
    </source>
</evidence>
<reference evidence="7 8" key="1">
    <citation type="submission" date="2024-07" db="EMBL/GenBank/DDBJ databases">
        <title>Section-level genome sequencing and comparative genomics of Aspergillus sections Usti and Cavernicolus.</title>
        <authorList>
            <consortium name="Lawrence Berkeley National Laboratory"/>
            <person name="Nybo J.L."/>
            <person name="Vesth T.C."/>
            <person name="Theobald S."/>
            <person name="Frisvad J.C."/>
            <person name="Larsen T.O."/>
            <person name="Kjaerboelling I."/>
            <person name="Rothschild-Mancinelli K."/>
            <person name="Lyhne E.K."/>
            <person name="Kogle M.E."/>
            <person name="Barry K."/>
            <person name="Clum A."/>
            <person name="Na H."/>
            <person name="Ledsgaard L."/>
            <person name="Lin J."/>
            <person name="Lipzen A."/>
            <person name="Kuo A."/>
            <person name="Riley R."/>
            <person name="Mondo S."/>
            <person name="Labutti K."/>
            <person name="Haridas S."/>
            <person name="Pangalinan J."/>
            <person name="Salamov A.A."/>
            <person name="Simmons B.A."/>
            <person name="Magnuson J.K."/>
            <person name="Chen J."/>
            <person name="Drula E."/>
            <person name="Henrissat B."/>
            <person name="Wiebenga A."/>
            <person name="Lubbers R.J."/>
            <person name="Gomes A.C."/>
            <person name="Macurrencykelacurrency M.R."/>
            <person name="Stajich J."/>
            <person name="Grigoriev I.V."/>
            <person name="Mortensen U.H."/>
            <person name="De Vries R.P."/>
            <person name="Baker S.E."/>
            <person name="Andersen M.R."/>
        </authorList>
    </citation>
    <scope>NUCLEOTIDE SEQUENCE [LARGE SCALE GENOMIC DNA]</scope>
    <source>
        <strain evidence="7 8">CBS 449.75</strain>
    </source>
</reference>
<evidence type="ECO:0000256" key="2">
    <source>
        <dbReference type="ARBA" id="ARBA00022448"/>
    </source>
</evidence>
<keyword evidence="8" id="KW-1185">Reference proteome</keyword>
<organism evidence="7 8">
    <name type="scientific">Aspergillus lucknowensis</name>
    <dbReference type="NCBI Taxonomy" id="176173"/>
    <lineage>
        <taxon>Eukaryota</taxon>
        <taxon>Fungi</taxon>
        <taxon>Dikarya</taxon>
        <taxon>Ascomycota</taxon>
        <taxon>Pezizomycotina</taxon>
        <taxon>Eurotiomycetes</taxon>
        <taxon>Eurotiomycetidae</taxon>
        <taxon>Eurotiales</taxon>
        <taxon>Aspergillaceae</taxon>
        <taxon>Aspergillus</taxon>
        <taxon>Aspergillus subgen. Nidulantes</taxon>
    </lineage>
</organism>
<evidence type="ECO:0000256" key="6">
    <source>
        <dbReference type="SAM" id="Phobius"/>
    </source>
</evidence>
<evidence type="ECO:0000256" key="3">
    <source>
        <dbReference type="ARBA" id="ARBA00022692"/>
    </source>
</evidence>
<feature type="transmembrane region" description="Helical" evidence="6">
    <location>
        <begin position="79"/>
        <end position="100"/>
    </location>
</feature>
<sequence>MAKVPFSIPRHNSYMPSPLHRTSRVTGIWAKFIYGSGGWPEGISFSTGLSTPQFMVPGLNATFHLAEECLDAETVVPKVVLVTVMVGFLTAFPLSIGKIYSYRDEELSLTTKTRFPIYFTWETIHSPAAATVFMASLFVISCVALNAVHQTASRLT</sequence>
<dbReference type="PANTHER" id="PTHR45649">
    <property type="entry name" value="AMINO-ACID PERMEASE BAT1"/>
    <property type="match status" value="1"/>
</dbReference>
<feature type="transmembrane region" description="Helical" evidence="6">
    <location>
        <begin position="128"/>
        <end position="148"/>
    </location>
</feature>
<dbReference type="EMBL" id="JBFXLQ010000015">
    <property type="protein sequence ID" value="KAL2868040.1"/>
    <property type="molecule type" value="Genomic_DNA"/>
</dbReference>
<evidence type="ECO:0000313" key="8">
    <source>
        <dbReference type="Proteomes" id="UP001610432"/>
    </source>
</evidence>
<evidence type="ECO:0000313" key="7">
    <source>
        <dbReference type="EMBL" id="KAL2868040.1"/>
    </source>
</evidence>
<comment type="subcellular location">
    <subcellularLocation>
        <location evidence="1">Membrane</location>
        <topology evidence="1">Multi-pass membrane protein</topology>
    </subcellularLocation>
</comment>
<dbReference type="Gene3D" id="1.20.1740.10">
    <property type="entry name" value="Amino acid/polyamine transporter I"/>
    <property type="match status" value="1"/>
</dbReference>
<dbReference type="PANTHER" id="PTHR45649:SF24">
    <property type="entry name" value="TRANSPORT PROTEIN, PUTATIVE (AFU_ORTHOLOGUE AFUA_2G15150)-RELATED"/>
    <property type="match status" value="1"/>
</dbReference>
<dbReference type="GeneID" id="98147825"/>
<keyword evidence="3 6" id="KW-0812">Transmembrane</keyword>
<accession>A0ABR4LU14</accession>
<evidence type="ECO:0000256" key="4">
    <source>
        <dbReference type="ARBA" id="ARBA00022989"/>
    </source>
</evidence>
<dbReference type="Proteomes" id="UP001610432">
    <property type="component" value="Unassembled WGS sequence"/>
</dbReference>
<name>A0ABR4LU14_9EURO</name>